<gene>
    <name evidence="2" type="ORF">XOC_1107</name>
</gene>
<keyword evidence="1" id="KW-0732">Signal</keyword>
<dbReference type="HOGENOM" id="CLU_2511861_0_0_6"/>
<feature type="signal peptide" evidence="1">
    <location>
        <begin position="1"/>
        <end position="23"/>
    </location>
</feature>
<dbReference type="AlphaFoldDB" id="G7TFV1"/>
<organism evidence="2 3">
    <name type="scientific">Xanthomonas oryzae pv. oryzicola (strain BLS256)</name>
    <dbReference type="NCBI Taxonomy" id="383407"/>
    <lineage>
        <taxon>Bacteria</taxon>
        <taxon>Pseudomonadati</taxon>
        <taxon>Pseudomonadota</taxon>
        <taxon>Gammaproteobacteria</taxon>
        <taxon>Lysobacterales</taxon>
        <taxon>Lysobacteraceae</taxon>
        <taxon>Xanthomonas</taxon>
    </lineage>
</organism>
<proteinExistence type="predicted"/>
<evidence type="ECO:0000256" key="1">
    <source>
        <dbReference type="SAM" id="SignalP"/>
    </source>
</evidence>
<dbReference type="KEGG" id="xor:XOC_1107"/>
<evidence type="ECO:0000313" key="2">
    <source>
        <dbReference type="EMBL" id="AEQ95307.1"/>
    </source>
</evidence>
<dbReference type="Proteomes" id="UP000008851">
    <property type="component" value="Chromosome"/>
</dbReference>
<dbReference type="EMBL" id="CP003057">
    <property type="protein sequence ID" value="AEQ95307.1"/>
    <property type="molecule type" value="Genomic_DNA"/>
</dbReference>
<evidence type="ECO:0000313" key="3">
    <source>
        <dbReference type="Proteomes" id="UP000008851"/>
    </source>
</evidence>
<name>G7TFV1_XANOB</name>
<accession>G7TFV1</accession>
<sequence>MKSKSMCTAVGLIAMCLAGSAAAAGEPLYQTGPAPSRSAAAADCSGGCPHLHCWSNPNISYNGVPMGNASTADNLNTKATITGFR</sequence>
<reference evidence="2 3" key="1">
    <citation type="journal article" date="2011" name="J. Bacteriol.">
        <title>Two new complete genome sequences offer insight into host and tissue specificity of plant pathogenic Xanthomonas spp.</title>
        <authorList>
            <person name="Bogdanove A.J."/>
            <person name="Koebnik R."/>
            <person name="Lu H."/>
            <person name="Furutani A."/>
            <person name="Angiuoli S.V."/>
            <person name="Patil P.B."/>
            <person name="Van Sluys M.A."/>
            <person name="Ryan R.P."/>
            <person name="Meyer D.F."/>
            <person name="Han S.W."/>
            <person name="Aparna G."/>
            <person name="Rajaram M."/>
            <person name="Delcher A.L."/>
            <person name="Phillippy A.M."/>
            <person name="Puiu D."/>
            <person name="Schatz M.C."/>
            <person name="Shumway M."/>
            <person name="Sommer D.D."/>
            <person name="Trapnell C."/>
            <person name="Benahmed F."/>
            <person name="Dimitrov G."/>
            <person name="Madupu R."/>
            <person name="Radune D."/>
            <person name="Sullivan S."/>
            <person name="Jha G."/>
            <person name="Ishihara H."/>
            <person name="Lee S.W."/>
            <person name="Pandey A."/>
            <person name="Sharma V."/>
            <person name="Sriariyanun M."/>
            <person name="Szurek B."/>
            <person name="Vera-Cruz C.M."/>
            <person name="Dorman K.S."/>
            <person name="Ronald P.C."/>
            <person name="Verdier V."/>
            <person name="Dow J.M."/>
            <person name="Sonti R.V."/>
            <person name="Tsuge S."/>
            <person name="Brendel V.P."/>
            <person name="Rabinowicz P.D."/>
            <person name="Leach J.E."/>
            <person name="White F.F."/>
            <person name="Salzberg S.L."/>
        </authorList>
    </citation>
    <scope>NUCLEOTIDE SEQUENCE [LARGE SCALE GENOMIC DNA]</scope>
    <source>
        <strain evidence="2 3">BLS256</strain>
    </source>
</reference>
<feature type="chain" id="PRO_5003503961" evidence="1">
    <location>
        <begin position="24"/>
        <end position="85"/>
    </location>
</feature>
<protein>
    <submittedName>
        <fullName evidence="2">Peptidyl-Asp metalloendopeptidase</fullName>
    </submittedName>
</protein>